<reference evidence="4" key="1">
    <citation type="submission" date="2025-08" db="UniProtKB">
        <authorList>
            <consortium name="RefSeq"/>
        </authorList>
    </citation>
    <scope>IDENTIFICATION</scope>
    <source>
        <tissue evidence="4">Tentacle</tissue>
    </source>
</reference>
<dbReference type="GeneID" id="116301924"/>
<gene>
    <name evidence="4" type="primary">LOC116301924</name>
</gene>
<dbReference type="Pfam" id="PF00754">
    <property type="entry name" value="F5_F8_type_C"/>
    <property type="match status" value="1"/>
</dbReference>
<dbReference type="AlphaFoldDB" id="A0A6P8IJQ1"/>
<evidence type="ECO:0000259" key="2">
    <source>
        <dbReference type="PROSITE" id="PS50022"/>
    </source>
</evidence>
<dbReference type="CDD" id="cd00057">
    <property type="entry name" value="FA58C"/>
    <property type="match status" value="1"/>
</dbReference>
<proteinExistence type="predicted"/>
<accession>A0A6P8IJQ1</accession>
<dbReference type="InterPro" id="IPR000421">
    <property type="entry name" value="FA58C"/>
</dbReference>
<dbReference type="Proteomes" id="UP000515163">
    <property type="component" value="Unplaced"/>
</dbReference>
<organism evidence="3 4">
    <name type="scientific">Actinia tenebrosa</name>
    <name type="common">Australian red waratah sea anemone</name>
    <dbReference type="NCBI Taxonomy" id="6105"/>
    <lineage>
        <taxon>Eukaryota</taxon>
        <taxon>Metazoa</taxon>
        <taxon>Cnidaria</taxon>
        <taxon>Anthozoa</taxon>
        <taxon>Hexacorallia</taxon>
        <taxon>Actiniaria</taxon>
        <taxon>Actiniidae</taxon>
        <taxon>Actinia</taxon>
    </lineage>
</organism>
<dbReference type="PANTHER" id="PTHR24543">
    <property type="entry name" value="MULTICOPPER OXIDASE-RELATED"/>
    <property type="match status" value="1"/>
</dbReference>
<sequence length="156" mass="17947">MFPLGMESKAIPDSSITASSMWGSITAPSRGRLYMKKVGRYCGGWSTSYNSVSQWFQVDLGEVTKITDIATQGRVSPHYDQWVKSYSLQYSTNGRRFANYQKGKVFKGNSDQNTVVKHALIPPIIARFIRVRPKTWRMHISMRMERTQNLRQTYNP</sequence>
<keyword evidence="1" id="KW-1015">Disulfide bond</keyword>
<name>A0A6P8IJQ1_ACTTE</name>
<dbReference type="PANTHER" id="PTHR24543:SF325">
    <property type="entry name" value="F5_8 TYPE C DOMAIN-CONTAINING PROTEIN"/>
    <property type="match status" value="1"/>
</dbReference>
<dbReference type="SUPFAM" id="SSF49785">
    <property type="entry name" value="Galactose-binding domain-like"/>
    <property type="match status" value="1"/>
</dbReference>
<dbReference type="FunFam" id="2.60.120.260:FF:000002">
    <property type="entry name" value="Coagulation factor VIII"/>
    <property type="match status" value="1"/>
</dbReference>
<evidence type="ECO:0000256" key="1">
    <source>
        <dbReference type="ARBA" id="ARBA00023157"/>
    </source>
</evidence>
<dbReference type="OrthoDB" id="6049633at2759"/>
<protein>
    <submittedName>
        <fullName evidence="4">Coagulation factor V-like</fullName>
    </submittedName>
</protein>
<dbReference type="PROSITE" id="PS50022">
    <property type="entry name" value="FA58C_3"/>
    <property type="match status" value="1"/>
</dbReference>
<dbReference type="Gene3D" id="2.60.120.260">
    <property type="entry name" value="Galactose-binding domain-like"/>
    <property type="match status" value="1"/>
</dbReference>
<dbReference type="SMART" id="SM00231">
    <property type="entry name" value="FA58C"/>
    <property type="match status" value="1"/>
</dbReference>
<dbReference type="KEGG" id="aten:116301924"/>
<keyword evidence="3" id="KW-1185">Reference proteome</keyword>
<dbReference type="InParanoid" id="A0A6P8IJQ1"/>
<feature type="domain" description="F5/8 type C" evidence="2">
    <location>
        <begin position="1"/>
        <end position="149"/>
    </location>
</feature>
<evidence type="ECO:0000313" key="3">
    <source>
        <dbReference type="Proteomes" id="UP000515163"/>
    </source>
</evidence>
<evidence type="ECO:0000313" key="4">
    <source>
        <dbReference type="RefSeq" id="XP_031566955.1"/>
    </source>
</evidence>
<dbReference type="InterPro" id="IPR008979">
    <property type="entry name" value="Galactose-bd-like_sf"/>
</dbReference>
<dbReference type="RefSeq" id="XP_031566955.1">
    <property type="nucleotide sequence ID" value="XM_031711095.1"/>
</dbReference>